<dbReference type="OMA" id="KKACKMA"/>
<proteinExistence type="predicted"/>
<feature type="non-terminal residue" evidence="4">
    <location>
        <position position="340"/>
    </location>
</feature>
<dbReference type="InterPro" id="IPR050369">
    <property type="entry name" value="RBOH/FRE"/>
</dbReference>
<dbReference type="AlphaFoldDB" id="A0A087T6I5"/>
<dbReference type="InterPro" id="IPR000778">
    <property type="entry name" value="Cyt_b245_heavy_chain"/>
</dbReference>
<dbReference type="Pfam" id="PF08022">
    <property type="entry name" value="FAD_binding_8"/>
    <property type="match status" value="1"/>
</dbReference>
<dbReference type="PANTHER" id="PTHR11972:SF153">
    <property type="entry name" value="SUPEROXIDE-GENERATING NADPH OXIDASE HEAVY CHAIN SUBUNIT A"/>
    <property type="match status" value="1"/>
</dbReference>
<gene>
    <name evidence="4" type="ORF">X975_07869</name>
</gene>
<dbReference type="OrthoDB" id="436496at2759"/>
<dbReference type="SUPFAM" id="SSF63380">
    <property type="entry name" value="Riboflavin synthase domain-like"/>
    <property type="match status" value="1"/>
</dbReference>
<comment type="catalytic activity">
    <reaction evidence="2">
        <text>NADPH + 2 O2 = 2 superoxide + NADP(+) + H(+)</text>
        <dbReference type="Rhea" id="RHEA:63180"/>
        <dbReference type="ChEBI" id="CHEBI:15378"/>
        <dbReference type="ChEBI" id="CHEBI:15379"/>
        <dbReference type="ChEBI" id="CHEBI:18421"/>
        <dbReference type="ChEBI" id="CHEBI:57783"/>
        <dbReference type="ChEBI" id="CHEBI:58349"/>
    </reaction>
</comment>
<dbReference type="InterPro" id="IPR039261">
    <property type="entry name" value="FNR_nucleotide-bd"/>
</dbReference>
<dbReference type="Gene3D" id="2.40.30.10">
    <property type="entry name" value="Translation factors"/>
    <property type="match status" value="1"/>
</dbReference>
<dbReference type="GO" id="GO:0043020">
    <property type="term" value="C:NADPH oxidase complex"/>
    <property type="evidence" value="ECO:0007669"/>
    <property type="project" value="TreeGrafter"/>
</dbReference>
<dbReference type="GO" id="GO:0016175">
    <property type="term" value="F:superoxide-generating NAD(P)H oxidase activity"/>
    <property type="evidence" value="ECO:0007669"/>
    <property type="project" value="TreeGrafter"/>
</dbReference>
<sequence>MSGLLKEQNNVPAHPPGCKLNVSDMMEKHSLQIYQICTEPVFISQKSMTWRWILAGLTIYMIDLCFRLFRRRCHVKLLGVQVYECQLICLKLLKEGFNAQPGQYVYLQCPHISFLEWHPFSISQCPTADDPSLTIHLRTNGDWSEYLKHYLLSGNDEKREDIQECSKRNVIYLSSSSINKRLFVDGPYSSCFEDVLRYSVSICIAGGIGFTPFASILRYLSIDVKHIRKMKRLHFFWICREVEVFKCFSKVLCEMFEMVWRKNHPDKFELHLYLTKKESWDTIKNILQDSFPFLKPRIQFGRPQWDVLFEQWANTYKKIDVGLFCCGPQRLNHEIKLLNR</sequence>
<reference evidence="4 5" key="1">
    <citation type="submission" date="2013-11" db="EMBL/GenBank/DDBJ databases">
        <title>Genome sequencing of Stegodyphus mimosarum.</title>
        <authorList>
            <person name="Bechsgaard J."/>
        </authorList>
    </citation>
    <scope>NUCLEOTIDE SEQUENCE [LARGE SCALE GENOMIC DNA]</scope>
</reference>
<dbReference type="STRING" id="407821.A0A087T6I5"/>
<feature type="domain" description="FAD-binding FR-type" evidence="3">
    <location>
        <begin position="70"/>
        <end position="194"/>
    </location>
</feature>
<dbReference type="GO" id="GO:0042554">
    <property type="term" value="P:superoxide anion generation"/>
    <property type="evidence" value="ECO:0007669"/>
    <property type="project" value="TreeGrafter"/>
</dbReference>
<dbReference type="InterPro" id="IPR013121">
    <property type="entry name" value="Fe_red_NAD-bd_6"/>
</dbReference>
<evidence type="ECO:0000256" key="2">
    <source>
        <dbReference type="ARBA" id="ARBA00049908"/>
    </source>
</evidence>
<organism evidence="4 5">
    <name type="scientific">Stegodyphus mimosarum</name>
    <name type="common">African social velvet spider</name>
    <dbReference type="NCBI Taxonomy" id="407821"/>
    <lineage>
        <taxon>Eukaryota</taxon>
        <taxon>Metazoa</taxon>
        <taxon>Ecdysozoa</taxon>
        <taxon>Arthropoda</taxon>
        <taxon>Chelicerata</taxon>
        <taxon>Arachnida</taxon>
        <taxon>Araneae</taxon>
        <taxon>Araneomorphae</taxon>
        <taxon>Entelegynae</taxon>
        <taxon>Eresoidea</taxon>
        <taxon>Eresidae</taxon>
        <taxon>Stegodyphus</taxon>
    </lineage>
</organism>
<accession>A0A087T6I5</accession>
<dbReference type="CDD" id="cd06186">
    <property type="entry name" value="NOX_Duox_like_FAD_NADP"/>
    <property type="match status" value="1"/>
</dbReference>
<evidence type="ECO:0000313" key="5">
    <source>
        <dbReference type="Proteomes" id="UP000054359"/>
    </source>
</evidence>
<protein>
    <submittedName>
        <fullName evidence="4">NADPH oxidase 4</fullName>
    </submittedName>
</protein>
<evidence type="ECO:0000259" key="3">
    <source>
        <dbReference type="PROSITE" id="PS51384"/>
    </source>
</evidence>
<evidence type="ECO:0000256" key="1">
    <source>
        <dbReference type="ARBA" id="ARBA00023002"/>
    </source>
</evidence>
<name>A0A087T6I5_STEMI</name>
<dbReference type="PRINTS" id="PR00466">
    <property type="entry name" value="GP91PHOX"/>
</dbReference>
<dbReference type="EMBL" id="KK113657">
    <property type="protein sequence ID" value="KFM60724.1"/>
    <property type="molecule type" value="Genomic_DNA"/>
</dbReference>
<keyword evidence="5" id="KW-1185">Reference proteome</keyword>
<dbReference type="Gene3D" id="3.40.50.80">
    <property type="entry name" value="Nucleotide-binding domain of ferredoxin-NADP reductase (FNR) module"/>
    <property type="match status" value="1"/>
</dbReference>
<evidence type="ECO:0000313" key="4">
    <source>
        <dbReference type="EMBL" id="KFM60724.1"/>
    </source>
</evidence>
<dbReference type="PROSITE" id="PS51384">
    <property type="entry name" value="FAD_FR"/>
    <property type="match status" value="1"/>
</dbReference>
<keyword evidence="1" id="KW-0560">Oxidoreductase</keyword>
<dbReference type="InterPro" id="IPR017927">
    <property type="entry name" value="FAD-bd_FR_type"/>
</dbReference>
<dbReference type="Pfam" id="PF08030">
    <property type="entry name" value="NAD_binding_6"/>
    <property type="match status" value="1"/>
</dbReference>
<dbReference type="PANTHER" id="PTHR11972">
    <property type="entry name" value="NADPH OXIDASE"/>
    <property type="match status" value="1"/>
</dbReference>
<dbReference type="GO" id="GO:0006952">
    <property type="term" value="P:defense response"/>
    <property type="evidence" value="ECO:0007669"/>
    <property type="project" value="TreeGrafter"/>
</dbReference>
<dbReference type="SUPFAM" id="SSF52343">
    <property type="entry name" value="Ferredoxin reductase-like, C-terminal NADP-linked domain"/>
    <property type="match status" value="1"/>
</dbReference>
<dbReference type="InterPro" id="IPR017938">
    <property type="entry name" value="Riboflavin_synthase-like_b-brl"/>
</dbReference>
<dbReference type="InterPro" id="IPR013112">
    <property type="entry name" value="FAD-bd_8"/>
</dbReference>
<dbReference type="Proteomes" id="UP000054359">
    <property type="component" value="Unassembled WGS sequence"/>
</dbReference>